<proteinExistence type="predicted"/>
<evidence type="ECO:0000256" key="6">
    <source>
        <dbReference type="ARBA" id="ARBA00023180"/>
    </source>
</evidence>
<dbReference type="GeneID" id="92380851"/>
<feature type="compositionally biased region" description="Basic residues" evidence="8">
    <location>
        <begin position="18"/>
        <end position="32"/>
    </location>
</feature>
<sequence length="248" mass="27396">MRLQRDNKSDSGSTKSRSASHPRHNNYGQRRRLLRTNSYRKLYWLNGRWGPCKIRQHDNQPKIRLLQANICITGTREQQYQQKKAASDLVSQQVAKAYKLAEEAEALHKSLTSAAAAPKSNPESAAKAAKAAAECRSITKKATCQAKAEGAWESTDKTEGPHCKLNETYVAQKATQTGGSGTAATGCEKHGTDKEKCENDKTGDKQNCAFRKGKDGEDDKETEKCRNGSFLVNKQFALVVTAFVALLF</sequence>
<feature type="domain" description="Trypanosome variant surface glycoprotein C-terminal" evidence="9">
    <location>
        <begin position="135"/>
        <end position="247"/>
    </location>
</feature>
<evidence type="ECO:0000256" key="2">
    <source>
        <dbReference type="ARBA" id="ARBA00004609"/>
    </source>
</evidence>
<dbReference type="GO" id="GO:0098552">
    <property type="term" value="C:side of membrane"/>
    <property type="evidence" value="ECO:0007669"/>
    <property type="project" value="UniProtKB-KW"/>
</dbReference>
<feature type="region of interest" description="Disordered" evidence="8">
    <location>
        <begin position="1"/>
        <end position="32"/>
    </location>
</feature>
<keyword evidence="7" id="KW-0449">Lipoprotein</keyword>
<evidence type="ECO:0000256" key="5">
    <source>
        <dbReference type="ARBA" id="ARBA00023136"/>
    </source>
</evidence>
<keyword evidence="3" id="KW-1003">Cell membrane</keyword>
<organism evidence="10 11">
    <name type="scientific">Trypanosoma equiperdum</name>
    <dbReference type="NCBI Taxonomy" id="5694"/>
    <lineage>
        <taxon>Eukaryota</taxon>
        <taxon>Discoba</taxon>
        <taxon>Euglenozoa</taxon>
        <taxon>Kinetoplastea</taxon>
        <taxon>Metakinetoplastina</taxon>
        <taxon>Trypanosomatida</taxon>
        <taxon>Trypanosomatidae</taxon>
        <taxon>Trypanosoma</taxon>
    </lineage>
</organism>
<feature type="compositionally biased region" description="Basic and acidic residues" evidence="8">
    <location>
        <begin position="187"/>
        <end position="204"/>
    </location>
</feature>
<keyword evidence="5" id="KW-0472">Membrane</keyword>
<comment type="caution">
    <text evidence="10">The sequence shown here is derived from an EMBL/GenBank/DDBJ whole genome shotgun (WGS) entry which is preliminary data.</text>
</comment>
<protein>
    <submittedName>
        <fullName evidence="10">Trypanosome variant surface glycoprotein C-terminal domain containing protein, putative</fullName>
    </submittedName>
</protein>
<reference evidence="10" key="1">
    <citation type="submission" date="2016-09" db="EMBL/GenBank/DDBJ databases">
        <authorList>
            <person name="Hebert L."/>
            <person name="Moumen B."/>
        </authorList>
    </citation>
    <scope>NUCLEOTIDE SEQUENCE [LARGE SCALE GENOMIC DNA]</scope>
    <source>
        <strain evidence="10">OVI</strain>
    </source>
</reference>
<dbReference type="GO" id="GO:0005886">
    <property type="term" value="C:plasma membrane"/>
    <property type="evidence" value="ECO:0007669"/>
    <property type="project" value="UniProtKB-SubCell"/>
</dbReference>
<accession>A0A1G4I769</accession>
<keyword evidence="11" id="KW-1185">Reference proteome</keyword>
<dbReference type="RefSeq" id="XP_067078913.1">
    <property type="nucleotide sequence ID" value="XM_067222812.1"/>
</dbReference>
<evidence type="ECO:0000256" key="7">
    <source>
        <dbReference type="ARBA" id="ARBA00023288"/>
    </source>
</evidence>
<evidence type="ECO:0000313" key="11">
    <source>
        <dbReference type="Proteomes" id="UP000195570"/>
    </source>
</evidence>
<evidence type="ECO:0000256" key="1">
    <source>
        <dbReference type="ARBA" id="ARBA00002523"/>
    </source>
</evidence>
<feature type="region of interest" description="Disordered" evidence="8">
    <location>
        <begin position="180"/>
        <end position="223"/>
    </location>
</feature>
<dbReference type="AlphaFoldDB" id="A0A1G4I769"/>
<evidence type="ECO:0000256" key="8">
    <source>
        <dbReference type="SAM" id="MobiDB-lite"/>
    </source>
</evidence>
<dbReference type="Pfam" id="PF10659">
    <property type="entry name" value="Trypan_glycop_C"/>
    <property type="match status" value="1"/>
</dbReference>
<dbReference type="VEuPathDB" id="TriTrypDB:TEOVI_000691700"/>
<evidence type="ECO:0000256" key="3">
    <source>
        <dbReference type="ARBA" id="ARBA00022475"/>
    </source>
</evidence>
<evidence type="ECO:0000313" key="10">
    <source>
        <dbReference type="EMBL" id="SCU67627.1"/>
    </source>
</evidence>
<comment type="subcellular location">
    <subcellularLocation>
        <location evidence="2">Cell membrane</location>
        <topology evidence="2">Lipid-anchor</topology>
        <topology evidence="2">GPI-anchor</topology>
    </subcellularLocation>
</comment>
<name>A0A1G4I769_TRYEQ</name>
<comment type="function">
    <text evidence="1">VSG forms a coat on the surface of the parasite. The trypanosome evades the immune response of the host by expressing a series of antigenically distinct VSGs from an estimated 1000 VSG genes.</text>
</comment>
<gene>
    <name evidence="10" type="ORF">TEOVI_000691700</name>
</gene>
<feature type="compositionally biased region" description="Basic and acidic residues" evidence="8">
    <location>
        <begin position="212"/>
        <end position="223"/>
    </location>
</feature>
<keyword evidence="4" id="KW-0336">GPI-anchor</keyword>
<evidence type="ECO:0000259" key="9">
    <source>
        <dbReference type="Pfam" id="PF10659"/>
    </source>
</evidence>
<dbReference type="Proteomes" id="UP000195570">
    <property type="component" value="Unassembled WGS sequence"/>
</dbReference>
<dbReference type="EMBL" id="CZPT02000789">
    <property type="protein sequence ID" value="SCU67627.1"/>
    <property type="molecule type" value="Genomic_DNA"/>
</dbReference>
<keyword evidence="6" id="KW-0325">Glycoprotein</keyword>
<dbReference type="InterPro" id="IPR019609">
    <property type="entry name" value="Variant_surf_glycoprt_trypan_C"/>
</dbReference>
<evidence type="ECO:0000256" key="4">
    <source>
        <dbReference type="ARBA" id="ARBA00022622"/>
    </source>
</evidence>